<evidence type="ECO:0000256" key="1">
    <source>
        <dbReference type="SAM" id="Phobius"/>
    </source>
</evidence>
<keyword evidence="1" id="KW-0812">Transmembrane</keyword>
<dbReference type="PANTHER" id="PTHR10579:SF177">
    <property type="entry name" value="CALCIUM-ACTIVATED CHLORIDE CHANNEL REGULATOR 4-LIKE PROTEIN"/>
    <property type="match status" value="1"/>
</dbReference>
<dbReference type="CDD" id="cd00198">
    <property type="entry name" value="vWFA"/>
    <property type="match status" value="1"/>
</dbReference>
<feature type="domain" description="VWFA" evidence="3">
    <location>
        <begin position="336"/>
        <end position="509"/>
    </location>
</feature>
<keyword evidence="5" id="KW-1185">Reference proteome</keyword>
<dbReference type="EnsemblMetazoa" id="XM_011667325">
    <property type="protein sequence ID" value="XP_011665627"/>
    <property type="gene ID" value="LOC100893057"/>
</dbReference>
<dbReference type="InterPro" id="IPR000742">
    <property type="entry name" value="EGF"/>
</dbReference>
<name>A0A7M7HHC0_STRPU</name>
<feature type="signal peptide" evidence="2">
    <location>
        <begin position="1"/>
        <end position="25"/>
    </location>
</feature>
<dbReference type="PANTHER" id="PTHR10579">
    <property type="entry name" value="CALCIUM-ACTIVATED CHLORIDE CHANNEL REGULATOR"/>
    <property type="match status" value="1"/>
</dbReference>
<dbReference type="PROSITE" id="PS00022">
    <property type="entry name" value="EGF_1"/>
    <property type="match status" value="1"/>
</dbReference>
<dbReference type="Pfam" id="PF08434">
    <property type="entry name" value="CLCA"/>
    <property type="match status" value="1"/>
</dbReference>
<feature type="chain" id="PRO_5029474641" description="VWFA domain-containing protein" evidence="2">
    <location>
        <begin position="26"/>
        <end position="1213"/>
    </location>
</feature>
<sequence length="1213" mass="132032">MKFKAELHFFIFGLASLMVMRQVGAMISQSSIVLENGGYTDIVVAIDESLKENDALVQAIQRMFIDGSGYLYQATRKRVYFKSITIIIPSTWSTKAEYRSPGRLTFDDADVRIAPPNSLWAPNPYTHQVQGCGKPGSYIHFIEEFLTSSETKDTFGPLGRVLIHEWGHLRWGLFNEYPDPVGDQKDIVHYYQSMEDEKWKPVACNQGIYTRALIKDESNDASDYRGCEGNEDDGYEEGCMAITSGPGLSTGSIMYGLLKFDQIQHFCDNDKSDPDNLHNREAPNKHNRLCNSRSAWEVMREHEDFKDNISPPLDLSDADILPSFTLAQARIRDECRIVIVIDTSGSMDTSDRILKAISASTAFIDLVNEETWVGIVTFTSSTSIRHGLIQVSSQADRSALRDTLSFSADGGTCIGCGLESGLQVLGEHPSGILSGADILLMTDGEDAGFATHPARQTAIEEGVRINTVAIGDDAYGKLNTVSLETGGLGFSYRDNDGRAELITALTQTAETCSGTDTSKGRVQLSSVGFTLGTRGVTSGHFYIDPSIGSGTQFIVTYTHGSDIIPGVILTLTQPNGKTISPGSFEYNEDAQRKVISVFINGRAEIGKWFYEITNTFPGTHSVTFSVYSRPNNEVQDGSVISVKSYISDSVLNQSEDIKALVTYAEVMKGSSPVINATVRATVERPGGVAVTYDLLDNGAGADVTANDGVYTRSFLNYTGEGFYGIGITAENDGSALILKGKTGSQAPAFINITEDGQVVSDGSIGNYTIRLPGDQVFDSLVFEKAAPFTRSSSAGSTNVPSLPQGFTPGQDLFPPNRVQDLRVKLTSLNESSVVLTWTAPGDDLDTGTAMSYDIRISHSPALLLANFSNATQLEFNQILEGNVSSPKPFGSLEEYVITVPDVTAVTTFSYAFALQASDDAGLTSPVSNVVKATFRRVIPTSPPPKPGPCDSMVCYNGGTLDERRCLCSCSDEFPGEYCEYVKSQLKNGVQVDLRGNQDEWQDSAEPLLASVTEQLNLFCTNNFDTCCPGRGQILSKSLRIQFVTVDDVKIADGYPVIEGKEEDDDQLYTCSFIVYALKPAGPDVCSDASGPLSRWRRGDHSNVQRRSAEPIYISQDLLLDAILNGRAAIASYLINATSKAISIANITLPIEEENAVPTDSKPEVSNRSMIVITIVCILIIGIIICLLGVAYYYKRCRKNASYQAARKDDQDDV</sequence>
<reference evidence="4" key="2">
    <citation type="submission" date="2021-01" db="UniProtKB">
        <authorList>
            <consortium name="EnsemblMetazoa"/>
        </authorList>
    </citation>
    <scope>IDENTIFICATION</scope>
</reference>
<evidence type="ECO:0000256" key="2">
    <source>
        <dbReference type="SAM" id="SignalP"/>
    </source>
</evidence>
<organism evidence="4 5">
    <name type="scientific">Strongylocentrotus purpuratus</name>
    <name type="common">Purple sea urchin</name>
    <dbReference type="NCBI Taxonomy" id="7668"/>
    <lineage>
        <taxon>Eukaryota</taxon>
        <taxon>Metazoa</taxon>
        <taxon>Echinodermata</taxon>
        <taxon>Eleutherozoa</taxon>
        <taxon>Echinozoa</taxon>
        <taxon>Echinoidea</taxon>
        <taxon>Euechinoidea</taxon>
        <taxon>Echinacea</taxon>
        <taxon>Camarodonta</taxon>
        <taxon>Echinidea</taxon>
        <taxon>Strongylocentrotidae</taxon>
        <taxon>Strongylocentrotus</taxon>
    </lineage>
</organism>
<dbReference type="SUPFAM" id="SSF53300">
    <property type="entry name" value="vWA-like"/>
    <property type="match status" value="1"/>
</dbReference>
<evidence type="ECO:0000313" key="5">
    <source>
        <dbReference type="Proteomes" id="UP000007110"/>
    </source>
</evidence>
<dbReference type="SMART" id="SM00327">
    <property type="entry name" value="VWA"/>
    <property type="match status" value="1"/>
</dbReference>
<dbReference type="OrthoDB" id="687730at2759"/>
<dbReference type="OMA" id="HRIRIHA"/>
<reference evidence="5" key="1">
    <citation type="submission" date="2015-02" db="EMBL/GenBank/DDBJ databases">
        <title>Genome sequencing for Strongylocentrotus purpuratus.</title>
        <authorList>
            <person name="Murali S."/>
            <person name="Liu Y."/>
            <person name="Vee V."/>
            <person name="English A."/>
            <person name="Wang M."/>
            <person name="Skinner E."/>
            <person name="Han Y."/>
            <person name="Muzny D.M."/>
            <person name="Worley K.C."/>
            <person name="Gibbs R.A."/>
        </authorList>
    </citation>
    <scope>NUCLEOTIDE SEQUENCE</scope>
</reference>
<accession>A0A7M7HHC0</accession>
<evidence type="ECO:0000313" key="4">
    <source>
        <dbReference type="EnsemblMetazoa" id="XP_011665627"/>
    </source>
</evidence>
<dbReference type="NCBIfam" id="NF041940">
    <property type="entry name" value="choice_anch_X"/>
    <property type="match status" value="1"/>
</dbReference>
<dbReference type="KEGG" id="spu:100893057"/>
<dbReference type="InterPro" id="IPR013783">
    <property type="entry name" value="Ig-like_fold"/>
</dbReference>
<keyword evidence="1" id="KW-1133">Transmembrane helix</keyword>
<dbReference type="InterPro" id="IPR002035">
    <property type="entry name" value="VWF_A"/>
</dbReference>
<dbReference type="PROSITE" id="PS50234">
    <property type="entry name" value="VWFA"/>
    <property type="match status" value="1"/>
</dbReference>
<dbReference type="InterPro" id="IPR036465">
    <property type="entry name" value="vWFA_dom_sf"/>
</dbReference>
<keyword evidence="2" id="KW-0732">Signal</keyword>
<protein>
    <recommendedName>
        <fullName evidence="3">VWFA domain-containing protein</fullName>
    </recommendedName>
</protein>
<evidence type="ECO:0000259" key="3">
    <source>
        <dbReference type="PROSITE" id="PS50234"/>
    </source>
</evidence>
<dbReference type="Gene3D" id="2.60.40.10">
    <property type="entry name" value="Immunoglobulins"/>
    <property type="match status" value="1"/>
</dbReference>
<dbReference type="RefSeq" id="XP_011665627.2">
    <property type="nucleotide sequence ID" value="XM_011667325.2"/>
</dbReference>
<dbReference type="Gene3D" id="3.40.50.410">
    <property type="entry name" value="von Willebrand factor, type A domain"/>
    <property type="match status" value="1"/>
</dbReference>
<dbReference type="InterPro" id="IPR051266">
    <property type="entry name" value="CLCR"/>
</dbReference>
<proteinExistence type="predicted"/>
<dbReference type="InParanoid" id="A0A7M7HHC0"/>
<dbReference type="SUPFAM" id="SSF49265">
    <property type="entry name" value="Fibronectin type III"/>
    <property type="match status" value="1"/>
</dbReference>
<dbReference type="AlphaFoldDB" id="A0A7M7HHC0"/>
<dbReference type="InterPro" id="IPR036116">
    <property type="entry name" value="FN3_sf"/>
</dbReference>
<dbReference type="GeneID" id="100893057"/>
<dbReference type="Proteomes" id="UP000007110">
    <property type="component" value="Unassembled WGS sequence"/>
</dbReference>
<dbReference type="Pfam" id="PF00092">
    <property type="entry name" value="VWA"/>
    <property type="match status" value="1"/>
</dbReference>
<feature type="transmembrane region" description="Helical" evidence="1">
    <location>
        <begin position="1169"/>
        <end position="1193"/>
    </location>
</feature>
<dbReference type="InterPro" id="IPR013642">
    <property type="entry name" value="CLCA_N"/>
</dbReference>
<keyword evidence="1" id="KW-0472">Membrane</keyword>